<proteinExistence type="predicted"/>
<dbReference type="PANTHER" id="PTHR47150">
    <property type="entry name" value="OS12G0169200 PROTEIN"/>
    <property type="match status" value="1"/>
</dbReference>
<dbReference type="VEuPathDB" id="VectorBase:CSON006714"/>
<dbReference type="EMBL" id="UFQS01000252">
    <property type="protein sequence ID" value="SSX02029.1"/>
    <property type="molecule type" value="Genomic_DNA"/>
</dbReference>
<accession>A0A336LWH2</accession>
<reference evidence="1" key="1">
    <citation type="submission" date="2018-04" db="EMBL/GenBank/DDBJ databases">
        <authorList>
            <person name="Go L.Y."/>
            <person name="Mitchell J.A."/>
        </authorList>
    </citation>
    <scope>NUCLEOTIDE SEQUENCE</scope>
    <source>
        <tissue evidence="1">Whole organism</tissue>
    </source>
</reference>
<protein>
    <submittedName>
        <fullName evidence="2">CSON006714 protein</fullName>
    </submittedName>
</protein>
<evidence type="ECO:0000313" key="2">
    <source>
        <dbReference type="EMBL" id="SSX22406.1"/>
    </source>
</evidence>
<gene>
    <name evidence="2" type="primary">CSON006714</name>
</gene>
<dbReference type="AlphaFoldDB" id="A0A336LWH2"/>
<dbReference type="EMBL" id="UFQT01000252">
    <property type="protein sequence ID" value="SSX22406.1"/>
    <property type="molecule type" value="Genomic_DNA"/>
</dbReference>
<dbReference type="PANTHER" id="PTHR47150:SF6">
    <property type="entry name" value="OS01G0872900 PROTEIN"/>
    <property type="match status" value="1"/>
</dbReference>
<sequence length="153" mass="18234">MDIWNNIVSNDQDYYNDDLEAFALIESELESSQSQEMKRKKRQIHINRNFEEFDKVLFDDYFSANPRYPLNVFKRSFRKSHEMFVKIANELTNFDSYFKLRFDATRKKGLSTYQKLTAALRSLAYGNAADSIDEYILMLCMVNYICDHLILMM</sequence>
<organism evidence="2">
    <name type="scientific">Culicoides sonorensis</name>
    <name type="common">Biting midge</name>
    <dbReference type="NCBI Taxonomy" id="179676"/>
    <lineage>
        <taxon>Eukaryota</taxon>
        <taxon>Metazoa</taxon>
        <taxon>Ecdysozoa</taxon>
        <taxon>Arthropoda</taxon>
        <taxon>Hexapoda</taxon>
        <taxon>Insecta</taxon>
        <taxon>Pterygota</taxon>
        <taxon>Neoptera</taxon>
        <taxon>Endopterygota</taxon>
        <taxon>Diptera</taxon>
        <taxon>Nematocera</taxon>
        <taxon>Chironomoidea</taxon>
        <taxon>Ceratopogonidae</taxon>
        <taxon>Ceratopogoninae</taxon>
        <taxon>Culicoides</taxon>
        <taxon>Monoculicoides</taxon>
    </lineage>
</organism>
<evidence type="ECO:0000313" key="1">
    <source>
        <dbReference type="EMBL" id="SSX02029.1"/>
    </source>
</evidence>
<name>A0A336LWH2_CULSO</name>
<reference evidence="2" key="2">
    <citation type="submission" date="2018-07" db="EMBL/GenBank/DDBJ databases">
        <authorList>
            <person name="Quirk P.G."/>
            <person name="Krulwich T.A."/>
        </authorList>
    </citation>
    <scope>NUCLEOTIDE SEQUENCE</scope>
</reference>